<dbReference type="PANTHER" id="PTHR21311:SF0">
    <property type="entry name" value="CONSERVED OLIGOMERIC GOLGI COMPLEX SUBUNIT 8"/>
    <property type="match status" value="1"/>
</dbReference>
<evidence type="ECO:0000256" key="7">
    <source>
        <dbReference type="ARBA" id="ARBA00023136"/>
    </source>
</evidence>
<dbReference type="PANTHER" id="PTHR21311">
    <property type="entry name" value="CONSERVED OLIGOMERIC GOLGI COMPLEX COMPONENT 8"/>
    <property type="match status" value="1"/>
</dbReference>
<dbReference type="GO" id="GO:0000139">
    <property type="term" value="C:Golgi membrane"/>
    <property type="evidence" value="ECO:0007669"/>
    <property type="project" value="UniProtKB-SubCell"/>
</dbReference>
<evidence type="ECO:0000256" key="8">
    <source>
        <dbReference type="ARBA" id="ARBA00031347"/>
    </source>
</evidence>
<comment type="subcellular location">
    <subcellularLocation>
        <location evidence="1">Golgi apparatus membrane</location>
        <topology evidence="1">Peripheral membrane protein</topology>
    </subcellularLocation>
</comment>
<dbReference type="InterPro" id="IPR007255">
    <property type="entry name" value="COG8"/>
</dbReference>
<dbReference type="Pfam" id="PF04124">
    <property type="entry name" value="Dor1"/>
    <property type="match status" value="2"/>
</dbReference>
<keyword evidence="5" id="KW-0653">Protein transport</keyword>
<evidence type="ECO:0000256" key="4">
    <source>
        <dbReference type="ARBA" id="ARBA00022448"/>
    </source>
</evidence>
<dbReference type="HOGENOM" id="CLU_017968_2_0_1"/>
<dbReference type="AlphaFoldDB" id="A0A0D0AV26"/>
<gene>
    <name evidence="9" type="ORF">CY34DRAFT_77911</name>
</gene>
<dbReference type="GO" id="GO:0017119">
    <property type="term" value="C:Golgi transport complex"/>
    <property type="evidence" value="ECO:0007669"/>
    <property type="project" value="InterPro"/>
</dbReference>
<keyword evidence="7" id="KW-0472">Membrane</keyword>
<dbReference type="Proteomes" id="UP000054485">
    <property type="component" value="Unassembled WGS sequence"/>
</dbReference>
<organism evidence="9 10">
    <name type="scientific">Suillus luteus UH-Slu-Lm8-n1</name>
    <dbReference type="NCBI Taxonomy" id="930992"/>
    <lineage>
        <taxon>Eukaryota</taxon>
        <taxon>Fungi</taxon>
        <taxon>Dikarya</taxon>
        <taxon>Basidiomycota</taxon>
        <taxon>Agaricomycotina</taxon>
        <taxon>Agaricomycetes</taxon>
        <taxon>Agaricomycetidae</taxon>
        <taxon>Boletales</taxon>
        <taxon>Suillineae</taxon>
        <taxon>Suillaceae</taxon>
        <taxon>Suillus</taxon>
    </lineage>
</organism>
<evidence type="ECO:0000256" key="5">
    <source>
        <dbReference type="ARBA" id="ARBA00022927"/>
    </source>
</evidence>
<keyword evidence="10" id="KW-1185">Reference proteome</keyword>
<evidence type="ECO:0000256" key="2">
    <source>
        <dbReference type="ARBA" id="ARBA00006419"/>
    </source>
</evidence>
<dbReference type="OrthoDB" id="1661054at2759"/>
<protein>
    <recommendedName>
        <fullName evidence="3">Conserved oligomeric Golgi complex subunit 8</fullName>
    </recommendedName>
    <alternativeName>
        <fullName evidence="8">Component of oligomeric Golgi complex 8</fullName>
    </alternativeName>
</protein>
<evidence type="ECO:0000256" key="3">
    <source>
        <dbReference type="ARBA" id="ARBA00020983"/>
    </source>
</evidence>
<accession>A0A0D0AV26</accession>
<dbReference type="STRING" id="930992.A0A0D0AV26"/>
<dbReference type="GO" id="GO:0006891">
    <property type="term" value="P:intra-Golgi vesicle-mediated transport"/>
    <property type="evidence" value="ECO:0007669"/>
    <property type="project" value="TreeGrafter"/>
</dbReference>
<keyword evidence="4" id="KW-0813">Transport</keyword>
<reference evidence="10" key="2">
    <citation type="submission" date="2015-01" db="EMBL/GenBank/DDBJ databases">
        <title>Evolutionary Origins and Diversification of the Mycorrhizal Mutualists.</title>
        <authorList>
            <consortium name="DOE Joint Genome Institute"/>
            <consortium name="Mycorrhizal Genomics Consortium"/>
            <person name="Kohler A."/>
            <person name="Kuo A."/>
            <person name="Nagy L.G."/>
            <person name="Floudas D."/>
            <person name="Copeland A."/>
            <person name="Barry K.W."/>
            <person name="Cichocki N."/>
            <person name="Veneault-Fourrey C."/>
            <person name="LaButti K."/>
            <person name="Lindquist E.A."/>
            <person name="Lipzen A."/>
            <person name="Lundell T."/>
            <person name="Morin E."/>
            <person name="Murat C."/>
            <person name="Riley R."/>
            <person name="Ohm R."/>
            <person name="Sun H."/>
            <person name="Tunlid A."/>
            <person name="Henrissat B."/>
            <person name="Grigoriev I.V."/>
            <person name="Hibbett D.S."/>
            <person name="Martin F."/>
        </authorList>
    </citation>
    <scope>NUCLEOTIDE SEQUENCE [LARGE SCALE GENOMIC DNA]</scope>
    <source>
        <strain evidence="10">UH-Slu-Lm8-n1</strain>
    </source>
</reference>
<comment type="similarity">
    <text evidence="2">Belongs to the COG8 family.</text>
</comment>
<evidence type="ECO:0000313" key="10">
    <source>
        <dbReference type="Proteomes" id="UP000054485"/>
    </source>
</evidence>
<reference evidence="9 10" key="1">
    <citation type="submission" date="2014-04" db="EMBL/GenBank/DDBJ databases">
        <authorList>
            <consortium name="DOE Joint Genome Institute"/>
            <person name="Kuo A."/>
            <person name="Ruytinx J."/>
            <person name="Rineau F."/>
            <person name="Colpaert J."/>
            <person name="Kohler A."/>
            <person name="Nagy L.G."/>
            <person name="Floudas D."/>
            <person name="Copeland A."/>
            <person name="Barry K.W."/>
            <person name="Cichocki N."/>
            <person name="Veneault-Fourrey C."/>
            <person name="LaButti K."/>
            <person name="Lindquist E.A."/>
            <person name="Lipzen A."/>
            <person name="Lundell T."/>
            <person name="Morin E."/>
            <person name="Murat C."/>
            <person name="Sun H."/>
            <person name="Tunlid A."/>
            <person name="Henrissat B."/>
            <person name="Grigoriev I.V."/>
            <person name="Hibbett D.S."/>
            <person name="Martin F."/>
            <person name="Nordberg H.P."/>
            <person name="Cantor M.N."/>
            <person name="Hua S.X."/>
        </authorList>
    </citation>
    <scope>NUCLEOTIDE SEQUENCE [LARGE SCALE GENOMIC DNA]</scope>
    <source>
        <strain evidence="9 10">UH-Slu-Lm8-n1</strain>
    </source>
</reference>
<sequence>MTTAVSTFSELSSLPDVLSGSSLASSSSNLDFLAELPTNALSDLLSTPSALTTQSHTLTSSLTALTHTSYPTFLSLHHTSTALLSSLSSFDTSLNCLINIALPALDDAARVFREKTGPEVIEGRQKARVVLEQHDKLRDLLDVPVLIDTCVRNGLYAEALSLAAHASSALSSLVAQTRKSLNDDEHATQGLPLQLADSLQAEIASSLHSMQLILLNTLHEPARKLPAFWKAVQFLRRMKAIQEDELALVFISARIGCLRDALDGIERDAGIPSDAGSLEFKFPAGSTVEEREREIDKQADDVARFLKKYIDIWREGAYDLVTQYTTIFLDRSHAGARIAPPADEDAEASSYIIRQTLPSTILELLLPTLRSYLERAYPHLAPLTTQLAYCSSALARVGMDFRALLSPLISQSVIGGFARDVRLGVEHEWSGVLAKHVTSRPKPSAPSIWLVATPNSVPAFKTLVLLPSNAPHSPPQVLTAFPPLAKMLNAYIRALNRLRMLAPVDTFSGIMGGAEKCLANAGHGLLGYAKEWQGGDAKEIQILQAAGAAYTRVLVPWLQRAIVEGVFSVSQKDRQSVADGAGDPNAGEEGERELSFIVREWESWLGSTGI</sequence>
<dbReference type="GO" id="GO:0015031">
    <property type="term" value="P:protein transport"/>
    <property type="evidence" value="ECO:0007669"/>
    <property type="project" value="UniProtKB-KW"/>
</dbReference>
<evidence type="ECO:0000256" key="1">
    <source>
        <dbReference type="ARBA" id="ARBA00004395"/>
    </source>
</evidence>
<dbReference type="InParanoid" id="A0A0D0AV26"/>
<keyword evidence="6" id="KW-0333">Golgi apparatus</keyword>
<dbReference type="EMBL" id="KN835172">
    <property type="protein sequence ID" value="KIK45486.1"/>
    <property type="molecule type" value="Genomic_DNA"/>
</dbReference>
<name>A0A0D0AV26_9AGAM</name>
<proteinExistence type="inferred from homology"/>
<evidence type="ECO:0000256" key="6">
    <source>
        <dbReference type="ARBA" id="ARBA00023034"/>
    </source>
</evidence>
<evidence type="ECO:0000313" key="9">
    <source>
        <dbReference type="EMBL" id="KIK45486.1"/>
    </source>
</evidence>